<evidence type="ECO:0000313" key="9">
    <source>
        <dbReference type="EMBL" id="MFG3816495.1"/>
    </source>
</evidence>
<dbReference type="InterPro" id="IPR000894">
    <property type="entry name" value="RuBisCO_ssu_dom"/>
</dbReference>
<organism evidence="9 10">
    <name type="scientific">Limnothrix redekei LRLZ20PSL1</name>
    <dbReference type="NCBI Taxonomy" id="3112953"/>
    <lineage>
        <taxon>Bacteria</taxon>
        <taxon>Bacillati</taxon>
        <taxon>Cyanobacteriota</taxon>
        <taxon>Cyanophyceae</taxon>
        <taxon>Pseudanabaenales</taxon>
        <taxon>Pseudanabaenaceae</taxon>
        <taxon>Limnothrix</taxon>
    </lineage>
</organism>
<accession>A0ABW7C5J8</accession>
<sequence>MTEVLSMGSRGANGTVIDRKSVASDQSVRPAIHPTAQVHPFANVVGQVTIAAGARVGPGTSVRADRGAAFHIGAGASVEDGALIHGLADGCVLGDDGQDYAVWIGESATVSHLALIHGPAYIGSDCFIGFRSTVFNARVGDGCIVMMHVLIQDVEIPSGRYVPSGSTILTQEQADALPVARERDREFVRQLAGLDHWPEGAIANPTGNWPANGSAVQDYRSEGSGGSVVTTTLSAELVQQVRQLLAQGYQVSAEYADARRFRANAWTSCALPRSAYESDVLTALEGCLRDHAGEYVRVIGVDPAVKKRVYESVVHRPGDKAGQGTVTSAKASQPSSNGNGFKAPTSNGAVGGDLATQVRQLLAQGYQIGTEHADPRRFRANAWTSCKPIDSTSESQVLSLLQGCLTDHAGEYVRLIGIDKRAKKRVFESVIQRPDGSGAKAVTGASAAAASNGAAVAPGGISAEVAAQIRQLVARGCKITAEFADVRRFRANAWTTCGSVQATSEREAIASLSACMADHAAAYVRLVAVEPSSKRRAAEIIVQRPGVQTANNAVSFSAPAAASTNGSAPVSAGNVPAAVAQQIQKLLSQGYRIGAEYADARRFRANAWTSCGGLEGSSANQVLAALTACLANNPTSYVRVIGIDPTAKKRVYEEVVQRPGR</sequence>
<dbReference type="EMBL" id="JAZAQF010000012">
    <property type="protein sequence ID" value="MFG3816495.1"/>
    <property type="molecule type" value="Genomic_DNA"/>
</dbReference>
<evidence type="ECO:0000256" key="6">
    <source>
        <dbReference type="ARBA" id="ARBA00030397"/>
    </source>
</evidence>
<dbReference type="SMART" id="SM00961">
    <property type="entry name" value="RuBisCO_small"/>
    <property type="match status" value="4"/>
</dbReference>
<dbReference type="Pfam" id="PF00101">
    <property type="entry name" value="RuBisCO_small"/>
    <property type="match status" value="4"/>
</dbReference>
<dbReference type="InterPro" id="IPR017156">
    <property type="entry name" value="CcmM"/>
</dbReference>
<dbReference type="InterPro" id="IPR036385">
    <property type="entry name" value="RuBisCO_ssu_sf"/>
</dbReference>
<keyword evidence="10" id="KW-1185">Reference proteome</keyword>
<evidence type="ECO:0000256" key="1">
    <source>
        <dbReference type="ARBA" id="ARBA00022737"/>
    </source>
</evidence>
<feature type="domain" description="Ribulose bisphosphate carboxylase small subunit" evidence="8">
    <location>
        <begin position="224"/>
        <end position="317"/>
    </location>
</feature>
<protein>
    <recommendedName>
        <fullName evidence="3">Carboxysome assembly protein CcmM</fullName>
    </recommendedName>
    <alternativeName>
        <fullName evidence="6">Carbon dioxide concentrating mechanism protein CcmM</fullName>
    </alternativeName>
</protein>
<keyword evidence="1" id="KW-0677">Repeat</keyword>
<evidence type="ECO:0000256" key="5">
    <source>
        <dbReference type="ARBA" id="ARBA00024446"/>
    </source>
</evidence>
<dbReference type="InterPro" id="IPR011004">
    <property type="entry name" value="Trimer_LpxA-like_sf"/>
</dbReference>
<feature type="domain" description="Ribulose bisphosphate carboxylase small subunit" evidence="8">
    <location>
        <begin position="341"/>
        <end position="434"/>
    </location>
</feature>
<reference evidence="10" key="1">
    <citation type="journal article" date="2024" name="Algal Res.">
        <title>Biochemical, toxicological and genomic investigation of a high-biomass producing Limnothrix strain isolated from Italian shallow drinking water reservoir.</title>
        <authorList>
            <person name="Simonazzi M."/>
            <person name="Shishido T.K."/>
            <person name="Delbaje E."/>
            <person name="Wahlsten M."/>
            <person name="Fewer D.P."/>
            <person name="Sivonen K."/>
            <person name="Pezzolesi L."/>
            <person name="Pistocchi R."/>
        </authorList>
    </citation>
    <scope>NUCLEOTIDE SEQUENCE [LARGE SCALE GENOMIC DNA]</scope>
    <source>
        <strain evidence="10">LRLZ20PSL1</strain>
    </source>
</reference>
<feature type="compositionally biased region" description="Polar residues" evidence="7">
    <location>
        <begin position="324"/>
        <end position="348"/>
    </location>
</feature>
<comment type="caution">
    <text evidence="9">The sequence shown here is derived from an EMBL/GenBank/DDBJ whole genome shotgun (WGS) entry which is preliminary data.</text>
</comment>
<dbReference type="Gene3D" id="2.160.10.10">
    <property type="entry name" value="Hexapeptide repeat proteins"/>
    <property type="match status" value="1"/>
</dbReference>
<keyword evidence="4" id="KW-1282">Carboxysome</keyword>
<evidence type="ECO:0000256" key="2">
    <source>
        <dbReference type="ARBA" id="ARBA00023587"/>
    </source>
</evidence>
<dbReference type="PANTHER" id="PTHR43360:SF1">
    <property type="entry name" value="CARBOXYSOME ASSEMBLY PROTEIN CCMM"/>
    <property type="match status" value="1"/>
</dbReference>
<dbReference type="Proteomes" id="UP001604335">
    <property type="component" value="Unassembled WGS sequence"/>
</dbReference>
<feature type="domain" description="Ribulose bisphosphate carboxylase small subunit" evidence="8">
    <location>
        <begin position="452"/>
        <end position="545"/>
    </location>
</feature>
<proteinExistence type="predicted"/>
<evidence type="ECO:0000259" key="8">
    <source>
        <dbReference type="SMART" id="SM00961"/>
    </source>
</evidence>
<name>A0ABW7C5J8_9CYAN</name>
<feature type="region of interest" description="Disordered" evidence="7">
    <location>
        <begin position="316"/>
        <end position="348"/>
    </location>
</feature>
<dbReference type="PIRSF" id="PIRSF037250">
    <property type="entry name" value="CcmM"/>
    <property type="match status" value="1"/>
</dbReference>
<evidence type="ECO:0000256" key="7">
    <source>
        <dbReference type="SAM" id="MobiDB-lite"/>
    </source>
</evidence>
<dbReference type="PANTHER" id="PTHR43360">
    <property type="entry name" value="CARBON DIOXIDE CONCENTRATING MECHANISM PROTEIN CCMM"/>
    <property type="match status" value="1"/>
</dbReference>
<gene>
    <name evidence="9" type="ORF">VPK24_02510</name>
</gene>
<evidence type="ECO:0000256" key="3">
    <source>
        <dbReference type="ARBA" id="ARBA00023636"/>
    </source>
</evidence>
<dbReference type="SUPFAM" id="SSF55239">
    <property type="entry name" value="RuBisCO, small subunit"/>
    <property type="match status" value="4"/>
</dbReference>
<evidence type="ECO:0000313" key="10">
    <source>
        <dbReference type="Proteomes" id="UP001604335"/>
    </source>
</evidence>
<comment type="subcellular location">
    <subcellularLocation>
        <location evidence="2">Carboxysome</location>
    </subcellularLocation>
</comment>
<dbReference type="CDD" id="cd00307">
    <property type="entry name" value="RuBisCO_small_like"/>
    <property type="match status" value="4"/>
</dbReference>
<dbReference type="InterPro" id="IPR052265">
    <property type="entry name" value="Gamma-CA"/>
</dbReference>
<dbReference type="Gene3D" id="3.30.190.10">
    <property type="entry name" value="Ribulose bisphosphate carboxylase, small subunit"/>
    <property type="match status" value="4"/>
</dbReference>
<dbReference type="SUPFAM" id="SSF51161">
    <property type="entry name" value="Trimeric LpxA-like enzymes"/>
    <property type="match status" value="1"/>
</dbReference>
<feature type="domain" description="Ribulose bisphosphate carboxylase small subunit" evidence="8">
    <location>
        <begin position="566"/>
        <end position="659"/>
    </location>
</feature>
<evidence type="ECO:0000256" key="4">
    <source>
        <dbReference type="ARBA" id="ARBA00023669"/>
    </source>
</evidence>
<keyword evidence="5" id="KW-1283">Bacterial microcompartment</keyword>